<evidence type="ECO:0000313" key="3">
    <source>
        <dbReference type="EMBL" id="MVT01008.1"/>
    </source>
</evidence>
<dbReference type="Gene3D" id="3.30.70.1060">
    <property type="entry name" value="Dimeric alpha+beta barrel"/>
    <property type="match status" value="1"/>
</dbReference>
<accession>A0A7X3FUI2</accession>
<comment type="similarity">
    <text evidence="1">Belongs to the YciI family.</text>
</comment>
<evidence type="ECO:0000256" key="1">
    <source>
        <dbReference type="ARBA" id="ARBA00007689"/>
    </source>
</evidence>
<protein>
    <recommendedName>
        <fullName evidence="2">YCII-related domain-containing protein</fullName>
    </recommendedName>
</protein>
<gene>
    <name evidence="3" type="ORF">GO014_18475</name>
</gene>
<comment type="caution">
    <text evidence="3">The sequence shown here is derived from an EMBL/GenBank/DDBJ whole genome shotgun (WGS) entry which is preliminary data.</text>
</comment>
<dbReference type="RefSeq" id="WP_157291772.1">
    <property type="nucleotide sequence ID" value="NZ_WQRF01000013.1"/>
</dbReference>
<dbReference type="Pfam" id="PF03795">
    <property type="entry name" value="YCII"/>
    <property type="match status" value="1"/>
</dbReference>
<dbReference type="EMBL" id="WQRF01000013">
    <property type="protein sequence ID" value="MVT01008.1"/>
    <property type="molecule type" value="Genomic_DNA"/>
</dbReference>
<evidence type="ECO:0000313" key="4">
    <source>
        <dbReference type="Proteomes" id="UP000438106"/>
    </source>
</evidence>
<dbReference type="Proteomes" id="UP000438106">
    <property type="component" value="Unassembled WGS sequence"/>
</dbReference>
<keyword evidence="4" id="KW-1185">Reference proteome</keyword>
<reference evidence="3 4" key="1">
    <citation type="submission" date="2019-12" db="EMBL/GenBank/DDBJ databases">
        <title>Devosia maris sp. nov., isolated from the deep seawater.</title>
        <authorList>
            <person name="Liu Y."/>
        </authorList>
    </citation>
    <scope>NUCLEOTIDE SEQUENCE [LARGE SCALE GENOMIC DNA]</scope>
    <source>
        <strain evidence="3 4">L53-10-65</strain>
    </source>
</reference>
<dbReference type="InterPro" id="IPR011008">
    <property type="entry name" value="Dimeric_a/b-barrel"/>
</dbReference>
<dbReference type="InterPro" id="IPR005545">
    <property type="entry name" value="YCII"/>
</dbReference>
<name>A0A7X3FUI2_9HYPH</name>
<feature type="domain" description="YCII-related" evidence="2">
    <location>
        <begin position="61"/>
        <end position="100"/>
    </location>
</feature>
<sequence>MTTKKFLCLHASASHQGGAMPSADEMQRMYSAFDNWRQEFASNILDLGGRLTGPVTVATSAGDIDGASIEAREVFGGYMILSAGSLEQAVQIARGCPGVVGPNSNVTVREIAA</sequence>
<dbReference type="AlphaFoldDB" id="A0A7X3FUI2"/>
<organism evidence="3 4">
    <name type="scientific">Devosia marina</name>
    <dbReference type="NCBI Taxonomy" id="2683198"/>
    <lineage>
        <taxon>Bacteria</taxon>
        <taxon>Pseudomonadati</taxon>
        <taxon>Pseudomonadota</taxon>
        <taxon>Alphaproteobacteria</taxon>
        <taxon>Hyphomicrobiales</taxon>
        <taxon>Devosiaceae</taxon>
        <taxon>Devosia</taxon>
    </lineage>
</organism>
<dbReference type="SUPFAM" id="SSF54909">
    <property type="entry name" value="Dimeric alpha+beta barrel"/>
    <property type="match status" value="1"/>
</dbReference>
<proteinExistence type="inferred from homology"/>
<evidence type="ECO:0000259" key="2">
    <source>
        <dbReference type="Pfam" id="PF03795"/>
    </source>
</evidence>